<dbReference type="EMBL" id="JAWZYT010001046">
    <property type="protein sequence ID" value="KAK4316091.1"/>
    <property type="molecule type" value="Genomic_DNA"/>
</dbReference>
<evidence type="ECO:0000313" key="2">
    <source>
        <dbReference type="EMBL" id="KAK4316091.1"/>
    </source>
</evidence>
<reference evidence="2" key="1">
    <citation type="submission" date="2023-11" db="EMBL/GenBank/DDBJ databases">
        <title>Genome assemblies of two species of porcelain crab, Petrolisthes cinctipes and Petrolisthes manimaculis (Anomura: Porcellanidae).</title>
        <authorList>
            <person name="Angst P."/>
        </authorList>
    </citation>
    <scope>NUCLEOTIDE SEQUENCE</scope>
    <source>
        <strain evidence="2">PB745_02</strain>
        <tissue evidence="2">Gill</tissue>
    </source>
</reference>
<comment type="caution">
    <text evidence="2">The sequence shown here is derived from an EMBL/GenBank/DDBJ whole genome shotgun (WGS) entry which is preliminary data.</text>
</comment>
<gene>
    <name evidence="2" type="ORF">Pmani_012735</name>
</gene>
<organism evidence="2 3">
    <name type="scientific">Petrolisthes manimaculis</name>
    <dbReference type="NCBI Taxonomy" id="1843537"/>
    <lineage>
        <taxon>Eukaryota</taxon>
        <taxon>Metazoa</taxon>
        <taxon>Ecdysozoa</taxon>
        <taxon>Arthropoda</taxon>
        <taxon>Crustacea</taxon>
        <taxon>Multicrustacea</taxon>
        <taxon>Malacostraca</taxon>
        <taxon>Eumalacostraca</taxon>
        <taxon>Eucarida</taxon>
        <taxon>Decapoda</taxon>
        <taxon>Pleocyemata</taxon>
        <taxon>Anomura</taxon>
        <taxon>Galatheoidea</taxon>
        <taxon>Porcellanidae</taxon>
        <taxon>Petrolisthes</taxon>
    </lineage>
</organism>
<evidence type="ECO:0000256" key="1">
    <source>
        <dbReference type="SAM" id="MobiDB-lite"/>
    </source>
</evidence>
<proteinExistence type="predicted"/>
<sequence length="95" mass="11425">MGPEQPRRRTTTPTSHEKNRSRVWPLRPPGYMLQPQEKRAHENPLPLFSHDKEVEYRLHSIVRREMKHYNRLSESIGKYLIFISVDCPTHHSRRV</sequence>
<feature type="region of interest" description="Disordered" evidence="1">
    <location>
        <begin position="1"/>
        <end position="32"/>
    </location>
</feature>
<protein>
    <submittedName>
        <fullName evidence="2">Uncharacterized protein</fullName>
    </submittedName>
</protein>
<name>A0AAE1PXZ8_9EUCA</name>
<accession>A0AAE1PXZ8</accession>
<evidence type="ECO:0000313" key="3">
    <source>
        <dbReference type="Proteomes" id="UP001292094"/>
    </source>
</evidence>
<keyword evidence="3" id="KW-1185">Reference proteome</keyword>
<dbReference type="AlphaFoldDB" id="A0AAE1PXZ8"/>
<dbReference type="Proteomes" id="UP001292094">
    <property type="component" value="Unassembled WGS sequence"/>
</dbReference>